<evidence type="ECO:0000256" key="8">
    <source>
        <dbReference type="ARBA" id="ARBA00023180"/>
    </source>
</evidence>
<evidence type="ECO:0000313" key="13">
    <source>
        <dbReference type="Proteomes" id="UP000275267"/>
    </source>
</evidence>
<dbReference type="AlphaFoldDB" id="A0A3L6R154"/>
<reference evidence="13" key="1">
    <citation type="journal article" date="2019" name="Nat. Commun.">
        <title>The genome of broomcorn millet.</title>
        <authorList>
            <person name="Zou C."/>
            <person name="Miki D."/>
            <person name="Li D."/>
            <person name="Tang Q."/>
            <person name="Xiao L."/>
            <person name="Rajput S."/>
            <person name="Deng P."/>
            <person name="Jia W."/>
            <person name="Huang R."/>
            <person name="Zhang M."/>
            <person name="Sun Y."/>
            <person name="Hu J."/>
            <person name="Fu X."/>
            <person name="Schnable P.S."/>
            <person name="Li F."/>
            <person name="Zhang H."/>
            <person name="Feng B."/>
            <person name="Zhu X."/>
            <person name="Liu R."/>
            <person name="Schnable J.C."/>
            <person name="Zhu J.-K."/>
            <person name="Zhang H."/>
        </authorList>
    </citation>
    <scope>NUCLEOTIDE SEQUENCE [LARGE SCALE GENOMIC DNA]</scope>
</reference>
<comment type="subcellular location">
    <subcellularLocation>
        <location evidence="1">Membrane</location>
        <topology evidence="1">Multi-pass membrane protein</topology>
    </subcellularLocation>
</comment>
<evidence type="ECO:0000256" key="9">
    <source>
        <dbReference type="SAM" id="MobiDB-lite"/>
    </source>
</evidence>
<organism evidence="12 13">
    <name type="scientific">Panicum miliaceum</name>
    <name type="common">Proso millet</name>
    <name type="synonym">Broomcorn millet</name>
    <dbReference type="NCBI Taxonomy" id="4540"/>
    <lineage>
        <taxon>Eukaryota</taxon>
        <taxon>Viridiplantae</taxon>
        <taxon>Streptophyta</taxon>
        <taxon>Embryophyta</taxon>
        <taxon>Tracheophyta</taxon>
        <taxon>Spermatophyta</taxon>
        <taxon>Magnoliopsida</taxon>
        <taxon>Liliopsida</taxon>
        <taxon>Poales</taxon>
        <taxon>Poaceae</taxon>
        <taxon>PACMAD clade</taxon>
        <taxon>Panicoideae</taxon>
        <taxon>Panicodae</taxon>
        <taxon>Paniceae</taxon>
        <taxon>Panicinae</taxon>
        <taxon>Panicum</taxon>
        <taxon>Panicum sect. Panicum</taxon>
    </lineage>
</organism>
<evidence type="ECO:0000259" key="11">
    <source>
        <dbReference type="PROSITE" id="PS50929"/>
    </source>
</evidence>
<keyword evidence="7 10" id="KW-0472">Membrane</keyword>
<dbReference type="PANTHER" id="PTHR43394:SF16">
    <property type="entry name" value="ABC TRANSPORTER B FAMILY MEMBER 4-LIKE ISOFORM X1"/>
    <property type="match status" value="1"/>
</dbReference>
<keyword evidence="6 10" id="KW-1133">Transmembrane helix</keyword>
<accession>A0A3L6R154</accession>
<dbReference type="EMBL" id="PQIB02000010">
    <property type="protein sequence ID" value="RLM92994.1"/>
    <property type="molecule type" value="Genomic_DNA"/>
</dbReference>
<evidence type="ECO:0000256" key="4">
    <source>
        <dbReference type="ARBA" id="ARBA00022692"/>
    </source>
</evidence>
<dbReference type="Pfam" id="PF00664">
    <property type="entry name" value="ABC_membrane"/>
    <property type="match status" value="2"/>
</dbReference>
<feature type="transmembrane region" description="Helical" evidence="10">
    <location>
        <begin position="209"/>
        <end position="225"/>
    </location>
</feature>
<keyword evidence="3" id="KW-0813">Transport</keyword>
<keyword evidence="8" id="KW-0325">Glycoprotein</keyword>
<dbReference type="PANTHER" id="PTHR43394">
    <property type="entry name" value="ATP-DEPENDENT PERMEASE MDL1, MITOCHONDRIAL"/>
    <property type="match status" value="1"/>
</dbReference>
<dbReference type="InterPro" id="IPR039421">
    <property type="entry name" value="Type_1_exporter"/>
</dbReference>
<gene>
    <name evidence="12" type="ORF">C2845_PM08G22850</name>
</gene>
<evidence type="ECO:0000256" key="10">
    <source>
        <dbReference type="SAM" id="Phobius"/>
    </source>
</evidence>
<keyword evidence="4 10" id="KW-0812">Transmembrane</keyword>
<feature type="transmembrane region" description="Helical" evidence="10">
    <location>
        <begin position="489"/>
        <end position="512"/>
    </location>
</feature>
<evidence type="ECO:0000256" key="1">
    <source>
        <dbReference type="ARBA" id="ARBA00004141"/>
    </source>
</evidence>
<dbReference type="GO" id="GO:0090374">
    <property type="term" value="P:oligopeptide export from mitochondrion"/>
    <property type="evidence" value="ECO:0007669"/>
    <property type="project" value="TreeGrafter"/>
</dbReference>
<evidence type="ECO:0000256" key="7">
    <source>
        <dbReference type="ARBA" id="ARBA00023136"/>
    </source>
</evidence>
<evidence type="ECO:0000313" key="12">
    <source>
        <dbReference type="EMBL" id="RLM92994.1"/>
    </source>
</evidence>
<name>A0A3L6R154_PANMI</name>
<feature type="region of interest" description="Disordered" evidence="9">
    <location>
        <begin position="355"/>
        <end position="399"/>
    </location>
</feature>
<evidence type="ECO:0000256" key="2">
    <source>
        <dbReference type="ARBA" id="ARBA00007577"/>
    </source>
</evidence>
<protein>
    <submittedName>
        <fullName evidence="12">ABC transporter B family member 9-like</fullName>
    </submittedName>
</protein>
<evidence type="ECO:0000256" key="6">
    <source>
        <dbReference type="ARBA" id="ARBA00022989"/>
    </source>
</evidence>
<feature type="transmembrane region" description="Helical" evidence="10">
    <location>
        <begin position="312"/>
        <end position="333"/>
    </location>
</feature>
<dbReference type="Gene3D" id="1.20.1560.10">
    <property type="entry name" value="ABC transporter type 1, transmembrane domain"/>
    <property type="match status" value="2"/>
</dbReference>
<comment type="caution">
    <text evidence="12">The sequence shown here is derived from an EMBL/GenBank/DDBJ whole genome shotgun (WGS) entry which is preliminary data.</text>
</comment>
<keyword evidence="13" id="KW-1185">Reference proteome</keyword>
<dbReference type="InterPro" id="IPR011527">
    <property type="entry name" value="ABC1_TM_dom"/>
</dbReference>
<dbReference type="OrthoDB" id="687106at2759"/>
<dbReference type="PROSITE" id="PS50929">
    <property type="entry name" value="ABC_TM1F"/>
    <property type="match status" value="1"/>
</dbReference>
<dbReference type="GO" id="GO:0005743">
    <property type="term" value="C:mitochondrial inner membrane"/>
    <property type="evidence" value="ECO:0007669"/>
    <property type="project" value="TreeGrafter"/>
</dbReference>
<evidence type="ECO:0000256" key="3">
    <source>
        <dbReference type="ARBA" id="ARBA00022448"/>
    </source>
</evidence>
<proteinExistence type="inferred from homology"/>
<comment type="similarity">
    <text evidence="2">Belongs to the ABC transporter superfamily. ABCB family. Multidrug resistance exporter (TC 3.A.1.201) subfamily.</text>
</comment>
<feature type="compositionally biased region" description="Basic and acidic residues" evidence="9">
    <location>
        <begin position="415"/>
        <end position="430"/>
    </location>
</feature>
<feature type="compositionally biased region" description="Basic and acidic residues" evidence="9">
    <location>
        <begin position="362"/>
        <end position="372"/>
    </location>
</feature>
<sequence>MDAAAAPGGRDGEEKEEKKGSGGGDAGDKRVSFTGLFRYADGTDVLLMLLGTVGALANGVTQPIMTVIFGQVIDAFGGSVAMGDILQRVNKAVLNFVYLGIATAVVSFLQVSCWTMTGERQATRIRSLYLKSVLRQEIAFFDVEMTTGQVVSRMSGDTVLVQDAIGEKVMAPLYENEDCRSKLSVDYHHQLISKLPQSDSYKTLQVGKFQQLIATFVGGFVIAFVKGWLLSLVMLACIPPVVIAGGIVSKMLSRISSKGQTSNSDAGNVVEQTLGNIKTVVSFNGEKQAIATYNKLIHKAYKAAVEEGITNGFGMGSVFFIFFSSYGLAIWSLGPHDELIMNPDGAYSQLIRLQESQEEEDQKDRRLSDPRSKSRSLSLKRSISRGSAGNSSRHSLTLPFGMPGSVELLEGNDANRENQKEQADDSEAPKKAPMGRLAGLNKPELPILLLGALAAGGHGVLFPMFGLMISNAIKTFYEPPHELRKHSSFWGLMCVVLGIVSIVSVPVEYFLFGVAGGKLIERIHACHFGALWTKKFLGLMIPKTPDWKLTLIILCVMPLSGAQGYAQVKFLKGFSQDAKMLYEDASQSRH</sequence>
<dbReference type="Proteomes" id="UP000275267">
    <property type="component" value="Unassembled WGS sequence"/>
</dbReference>
<feature type="region of interest" description="Disordered" evidence="9">
    <location>
        <begin position="1"/>
        <end position="26"/>
    </location>
</feature>
<dbReference type="SUPFAM" id="SSF90123">
    <property type="entry name" value="ABC transporter transmembrane region"/>
    <property type="match status" value="3"/>
</dbReference>
<feature type="transmembrane region" description="Helical" evidence="10">
    <location>
        <begin position="93"/>
        <end position="116"/>
    </location>
</feature>
<dbReference type="InterPro" id="IPR036640">
    <property type="entry name" value="ABC1_TM_sf"/>
</dbReference>
<feature type="transmembrane region" description="Helical" evidence="10">
    <location>
        <begin position="447"/>
        <end position="469"/>
    </location>
</feature>
<feature type="domain" description="ABC transmembrane type-1" evidence="11">
    <location>
        <begin position="49"/>
        <end position="331"/>
    </location>
</feature>
<feature type="region of interest" description="Disordered" evidence="9">
    <location>
        <begin position="415"/>
        <end position="436"/>
    </location>
</feature>
<dbReference type="GO" id="GO:0005524">
    <property type="term" value="F:ATP binding"/>
    <property type="evidence" value="ECO:0007669"/>
    <property type="project" value="InterPro"/>
</dbReference>
<feature type="transmembrane region" description="Helical" evidence="10">
    <location>
        <begin position="231"/>
        <end position="248"/>
    </location>
</feature>
<feature type="compositionally biased region" description="Low complexity" evidence="9">
    <location>
        <begin position="375"/>
        <end position="387"/>
    </location>
</feature>
<evidence type="ECO:0000256" key="5">
    <source>
        <dbReference type="ARBA" id="ARBA00022737"/>
    </source>
</evidence>
<feature type="transmembrane region" description="Helical" evidence="10">
    <location>
        <begin position="45"/>
        <end position="73"/>
    </location>
</feature>
<dbReference type="CDD" id="cd18577">
    <property type="entry name" value="ABC_6TM_Pgp_ABCB1_D1_like"/>
    <property type="match status" value="1"/>
</dbReference>
<keyword evidence="5" id="KW-0677">Repeat</keyword>
<dbReference type="STRING" id="4540.A0A3L6R154"/>
<feature type="compositionally biased region" description="Basic and acidic residues" evidence="9">
    <location>
        <begin position="10"/>
        <end position="26"/>
    </location>
</feature>
<dbReference type="GO" id="GO:0015421">
    <property type="term" value="F:ABC-type oligopeptide transporter activity"/>
    <property type="evidence" value="ECO:0007669"/>
    <property type="project" value="TreeGrafter"/>
</dbReference>
<feature type="transmembrane region" description="Helical" evidence="10">
    <location>
        <begin position="547"/>
        <end position="566"/>
    </location>
</feature>